<feature type="transmembrane region" description="Helical" evidence="1">
    <location>
        <begin position="121"/>
        <end position="145"/>
    </location>
</feature>
<dbReference type="InterPro" id="IPR008565">
    <property type="entry name" value="TtsA-like_GH18_dom"/>
</dbReference>
<keyword evidence="1" id="KW-1133">Transmembrane helix</keyword>
<evidence type="ECO:0000313" key="4">
    <source>
        <dbReference type="EMBL" id="RAI58530.1"/>
    </source>
</evidence>
<dbReference type="RefSeq" id="WP_111470146.1">
    <property type="nucleotide sequence ID" value="NZ_QLIX01000008.1"/>
</dbReference>
<dbReference type="CDD" id="cd13926">
    <property type="entry name" value="N-acetylmuramidase_GH108"/>
    <property type="match status" value="1"/>
</dbReference>
<feature type="domain" description="Peptidoglycan binding" evidence="3">
    <location>
        <begin position="334"/>
        <end position="395"/>
    </location>
</feature>
<dbReference type="AlphaFoldDB" id="A0A327M6H4"/>
<organism evidence="4 5">
    <name type="scientific">Roseicella frigidaeris</name>
    <dbReference type="NCBI Taxonomy" id="2230885"/>
    <lineage>
        <taxon>Bacteria</taxon>
        <taxon>Pseudomonadati</taxon>
        <taxon>Pseudomonadota</taxon>
        <taxon>Alphaproteobacteria</taxon>
        <taxon>Acetobacterales</taxon>
        <taxon>Roseomonadaceae</taxon>
        <taxon>Roseicella</taxon>
    </lineage>
</organism>
<evidence type="ECO:0000259" key="3">
    <source>
        <dbReference type="Pfam" id="PF09374"/>
    </source>
</evidence>
<keyword evidence="1" id="KW-0472">Membrane</keyword>
<dbReference type="OrthoDB" id="9815229at2"/>
<dbReference type="InterPro" id="IPR023346">
    <property type="entry name" value="Lysozyme-like_dom_sf"/>
</dbReference>
<keyword evidence="1" id="KW-0812">Transmembrane</keyword>
<reference evidence="5" key="1">
    <citation type="submission" date="2018-06" db="EMBL/GenBank/DDBJ databases">
        <authorList>
            <person name="Khan S.A."/>
        </authorList>
    </citation>
    <scope>NUCLEOTIDE SEQUENCE [LARGE SCALE GENOMIC DNA]</scope>
    <source>
        <strain evidence="5">DB-1506</strain>
    </source>
</reference>
<sequence length="408" mass="42396">MLPLIPLISLAGSLVPELVGLFGGRRAGELAGKVAEAVQQVAGTADPAAAARSVQEDAAKAGALRLRLEEIRIQYQALQVEDAASERQALLETLRVEAADRARAGANLSAALLAPGVSASIAAATPAAVSALVLAGFFGFTAWLVRFPPAGGDPTTLTLLNVVVGALVAGFTAVVNFWLGSSQGSRDKDRTVASLQQAQMQAGAGAGAARAPATALEALVAAPFAGLAPARATPRPGQPGRFDLCLEVVLQQEGGFSNDAADPGGATQMGITEHCLAAWRGRPVTPEEVRALSAEEAKEIYRAQYWNLMRCEDLPRGIDLMVFDFGVNAGPGTSVKLLQRAVGVKPDGAVGPYTLRAAKAAEAGPLIEALAQARLDHYRGLATFPRFGRGWARRVEDVRRQALLMAGA</sequence>
<accession>A0A327M6H4</accession>
<protein>
    <submittedName>
        <fullName evidence="4">Uncharacterized protein</fullName>
    </submittedName>
</protein>
<evidence type="ECO:0000313" key="5">
    <source>
        <dbReference type="Proteomes" id="UP000249065"/>
    </source>
</evidence>
<dbReference type="Pfam" id="PF05838">
    <property type="entry name" value="Glyco_hydro_108"/>
    <property type="match status" value="1"/>
</dbReference>
<feature type="transmembrane region" description="Helical" evidence="1">
    <location>
        <begin position="157"/>
        <end position="179"/>
    </location>
</feature>
<dbReference type="Gene3D" id="1.20.141.10">
    <property type="entry name" value="Chitosanase, subunit A, domain 1"/>
    <property type="match status" value="1"/>
</dbReference>
<dbReference type="SUPFAM" id="SSF53955">
    <property type="entry name" value="Lysozyme-like"/>
    <property type="match status" value="1"/>
</dbReference>
<feature type="domain" description="TtsA-like Glycoside hydrolase family 108" evidence="2">
    <location>
        <begin position="247"/>
        <end position="330"/>
    </location>
</feature>
<name>A0A327M6H4_9PROT</name>
<comment type="caution">
    <text evidence="4">The sequence shown here is derived from an EMBL/GenBank/DDBJ whole genome shotgun (WGS) entry which is preliminary data.</text>
</comment>
<gene>
    <name evidence="4" type="ORF">DOO78_12590</name>
</gene>
<dbReference type="InterPro" id="IPR018537">
    <property type="entry name" value="Peptidoglycan-bd_3"/>
</dbReference>
<keyword evidence="5" id="KW-1185">Reference proteome</keyword>
<dbReference type="Pfam" id="PF09374">
    <property type="entry name" value="PG_binding_3"/>
    <property type="match status" value="1"/>
</dbReference>
<dbReference type="Proteomes" id="UP000249065">
    <property type="component" value="Unassembled WGS sequence"/>
</dbReference>
<proteinExistence type="predicted"/>
<evidence type="ECO:0000259" key="2">
    <source>
        <dbReference type="Pfam" id="PF05838"/>
    </source>
</evidence>
<evidence type="ECO:0000256" key="1">
    <source>
        <dbReference type="SAM" id="Phobius"/>
    </source>
</evidence>
<dbReference type="EMBL" id="QLIX01000008">
    <property type="protein sequence ID" value="RAI58530.1"/>
    <property type="molecule type" value="Genomic_DNA"/>
</dbReference>